<dbReference type="RefSeq" id="WP_198856724.1">
    <property type="nucleotide sequence ID" value="NZ_BAABDT010000002.1"/>
</dbReference>
<organism evidence="1 2">
    <name type="scientific">Flavobacterium ginsengisoli</name>
    <dbReference type="NCBI Taxonomy" id="871694"/>
    <lineage>
        <taxon>Bacteria</taxon>
        <taxon>Pseudomonadati</taxon>
        <taxon>Bacteroidota</taxon>
        <taxon>Flavobacteriia</taxon>
        <taxon>Flavobacteriales</taxon>
        <taxon>Flavobacteriaceae</taxon>
        <taxon>Flavobacterium</taxon>
    </lineage>
</organism>
<protein>
    <submittedName>
        <fullName evidence="1">Uncharacterized protein</fullName>
    </submittedName>
</protein>
<dbReference type="EMBL" id="BAABDT010000002">
    <property type="protein sequence ID" value="GAA3734923.1"/>
    <property type="molecule type" value="Genomic_DNA"/>
</dbReference>
<reference evidence="2" key="1">
    <citation type="journal article" date="2019" name="Int. J. Syst. Evol. Microbiol.">
        <title>The Global Catalogue of Microorganisms (GCM) 10K type strain sequencing project: providing services to taxonomists for standard genome sequencing and annotation.</title>
        <authorList>
            <consortium name="The Broad Institute Genomics Platform"/>
            <consortium name="The Broad Institute Genome Sequencing Center for Infectious Disease"/>
            <person name="Wu L."/>
            <person name="Ma J."/>
        </authorList>
    </citation>
    <scope>NUCLEOTIDE SEQUENCE [LARGE SCALE GENOMIC DNA]</scope>
    <source>
        <strain evidence="2">JCM 17336</strain>
    </source>
</reference>
<keyword evidence="2" id="KW-1185">Reference proteome</keyword>
<name>A0ABP7FE10_9FLAO</name>
<comment type="caution">
    <text evidence="1">The sequence shown here is derived from an EMBL/GenBank/DDBJ whole genome shotgun (WGS) entry which is preliminary data.</text>
</comment>
<evidence type="ECO:0000313" key="1">
    <source>
        <dbReference type="EMBL" id="GAA3734923.1"/>
    </source>
</evidence>
<evidence type="ECO:0000313" key="2">
    <source>
        <dbReference type="Proteomes" id="UP001501367"/>
    </source>
</evidence>
<accession>A0ABP7FE10</accession>
<gene>
    <name evidence="1" type="ORF">GCM10022422_17290</name>
</gene>
<sequence length="130" mass="14798">MKKAEEYNLHFSTYEFNNTTIPSVGCSLVNGSSKNNEIASFLEPNGIRLTQQIIDDITSLNLDLNIPFEGYNIWGGNQDESVEIKSPPFRAVFNTTGKPVEVPISDFLQILQEWKAFLQTIPNPNWLYNR</sequence>
<dbReference type="Proteomes" id="UP001501367">
    <property type="component" value="Unassembled WGS sequence"/>
</dbReference>
<proteinExistence type="predicted"/>